<comment type="subcellular location">
    <subcellularLocation>
        <location evidence="1">Nucleus</location>
    </subcellularLocation>
</comment>
<dbReference type="GO" id="GO:0071035">
    <property type="term" value="P:nuclear polyadenylation-dependent rRNA catabolic process"/>
    <property type="evidence" value="ECO:0007669"/>
    <property type="project" value="TreeGrafter"/>
</dbReference>
<reference evidence="11" key="2">
    <citation type="journal article" date="2023" name="Science">
        <title>Genomic signatures of disease resistance in endangered staghorn corals.</title>
        <authorList>
            <person name="Vollmer S.V."/>
            <person name="Selwyn J.D."/>
            <person name="Despard B.A."/>
            <person name="Roesel C.L."/>
        </authorList>
    </citation>
    <scope>NUCLEOTIDE SEQUENCE</scope>
    <source>
        <strain evidence="11">K2</strain>
    </source>
</reference>
<keyword evidence="5" id="KW-0271">Exosome</keyword>
<name>A0AAD9Q197_ACRCE</name>
<dbReference type="GO" id="GO:0071044">
    <property type="term" value="P:histone mRNA catabolic process"/>
    <property type="evidence" value="ECO:0007669"/>
    <property type="project" value="TreeGrafter"/>
</dbReference>
<evidence type="ECO:0000256" key="3">
    <source>
        <dbReference type="ARBA" id="ARBA00022722"/>
    </source>
</evidence>
<dbReference type="Pfam" id="PF08066">
    <property type="entry name" value="PMC2NT"/>
    <property type="match status" value="1"/>
</dbReference>
<dbReference type="InterPro" id="IPR002121">
    <property type="entry name" value="HRDC_dom"/>
</dbReference>
<dbReference type="GO" id="GO:0071037">
    <property type="term" value="P:nuclear polyadenylation-dependent snRNA catabolic process"/>
    <property type="evidence" value="ECO:0007669"/>
    <property type="project" value="TreeGrafter"/>
</dbReference>
<evidence type="ECO:0000256" key="8">
    <source>
        <dbReference type="ARBA" id="ARBA00043957"/>
    </source>
</evidence>
<dbReference type="SUPFAM" id="SSF53098">
    <property type="entry name" value="Ribonuclease H-like"/>
    <property type="match status" value="1"/>
</dbReference>
<evidence type="ECO:0000256" key="1">
    <source>
        <dbReference type="ARBA" id="ARBA00004123"/>
    </source>
</evidence>
<sequence length="633" mass="71063">FISSEVSFSFSLAKGLLSKNGLLPASNGLALVPLLLLDSKLSPMAVCMTEFFCSFDDKQNGHSLEQRVTGNLSASSSMLSFYVSKMADHAEQTNVAGNEALPGIGELSSFSQDSLGAIVEAIKSCGSLPAAGEDHDLYYSFSDFREFRAAQGARLLSNDSFNLDPEGDELLDSLVEANDTILECVDTSLDEAAGLNKSNKTANVTIAGVSGQQGTPLVSSWNKHKNYATGKTENTYRFLMAKNIQRPQLKFKDSIDNSNTPFIPIIKSKPNALKPLQTTTSIESKGVPSAIADFVHQARMKAFEGGPLLNSTTHPYQYELEVFEPPENQMKLCKEQLYEELEKTPYTFVETQQQLEELSQNLSAVTEFAVDLEAHSYRSFQGFCCLMQISTRDHDYLIDVLELRTELHILNDSFTNPHILKVFHGADMDIGWLQRDFGIYVVNMFDTGQAARVLNYGKYSLAFLLKKFCDVTANKQYQLADWRIRPLPQEMVHYAREDTHYLLYISDRLHNELLKSGNANNNLLQSVYSKSKNVCLKRYEKPLFTSESFQRVLEKHKKAFNTEQVCAFRLLYAWRDNVAREEDESYGDPQGVLACCNPVPTLVKQYVNEIHQLIMQAKELALNTNKVLTLGYP</sequence>
<dbReference type="GO" id="GO:0000166">
    <property type="term" value="F:nucleotide binding"/>
    <property type="evidence" value="ECO:0007669"/>
    <property type="project" value="InterPro"/>
</dbReference>
<evidence type="ECO:0000256" key="6">
    <source>
        <dbReference type="ARBA" id="ARBA00022839"/>
    </source>
</evidence>
<dbReference type="GO" id="GO:0071040">
    <property type="term" value="P:nuclear polyadenylation-dependent antisense transcript catabolic process"/>
    <property type="evidence" value="ECO:0007669"/>
    <property type="project" value="TreeGrafter"/>
</dbReference>
<dbReference type="Gene3D" id="3.30.420.10">
    <property type="entry name" value="Ribonuclease H-like superfamily/Ribonuclease H"/>
    <property type="match status" value="1"/>
</dbReference>
<evidence type="ECO:0000259" key="9">
    <source>
        <dbReference type="SMART" id="SM00341"/>
    </source>
</evidence>
<dbReference type="InterPro" id="IPR044876">
    <property type="entry name" value="HRDC_dom_sf"/>
</dbReference>
<keyword evidence="3" id="KW-0540">Nuclease</keyword>
<dbReference type="GO" id="GO:0000467">
    <property type="term" value="P:exonucleolytic trimming to generate mature 3'-end of 5.8S rRNA from tricistronic rRNA transcript (SSU-rRNA, 5.8S rRNA, LSU-rRNA)"/>
    <property type="evidence" value="ECO:0007669"/>
    <property type="project" value="InterPro"/>
</dbReference>
<dbReference type="GO" id="GO:0000175">
    <property type="term" value="F:3'-5'-RNA exonuclease activity"/>
    <property type="evidence" value="ECO:0007669"/>
    <property type="project" value="InterPro"/>
</dbReference>
<dbReference type="SMART" id="SM00341">
    <property type="entry name" value="HRDC"/>
    <property type="match status" value="1"/>
</dbReference>
<keyword evidence="7" id="KW-0539">Nucleus</keyword>
<evidence type="ECO:0000313" key="11">
    <source>
        <dbReference type="EMBL" id="KAK2552699.1"/>
    </source>
</evidence>
<dbReference type="Proteomes" id="UP001249851">
    <property type="component" value="Unassembled WGS sequence"/>
</dbReference>
<organism evidence="11 12">
    <name type="scientific">Acropora cervicornis</name>
    <name type="common">Staghorn coral</name>
    <dbReference type="NCBI Taxonomy" id="6130"/>
    <lineage>
        <taxon>Eukaryota</taxon>
        <taxon>Metazoa</taxon>
        <taxon>Cnidaria</taxon>
        <taxon>Anthozoa</taxon>
        <taxon>Hexacorallia</taxon>
        <taxon>Scleractinia</taxon>
        <taxon>Astrocoeniina</taxon>
        <taxon>Acroporidae</taxon>
        <taxon>Acropora</taxon>
    </lineage>
</organism>
<dbReference type="InterPro" id="IPR045092">
    <property type="entry name" value="Rrp6-like"/>
</dbReference>
<evidence type="ECO:0000313" key="12">
    <source>
        <dbReference type="Proteomes" id="UP001249851"/>
    </source>
</evidence>
<dbReference type="Pfam" id="PF01612">
    <property type="entry name" value="DNA_pol_A_exo1"/>
    <property type="match status" value="1"/>
</dbReference>
<evidence type="ECO:0000256" key="5">
    <source>
        <dbReference type="ARBA" id="ARBA00022835"/>
    </source>
</evidence>
<dbReference type="InterPro" id="IPR010997">
    <property type="entry name" value="HRDC-like_sf"/>
</dbReference>
<dbReference type="GO" id="GO:0071036">
    <property type="term" value="P:nuclear polyadenylation-dependent snoRNA catabolic process"/>
    <property type="evidence" value="ECO:0007669"/>
    <property type="project" value="TreeGrafter"/>
</dbReference>
<reference evidence="11" key="1">
    <citation type="journal article" date="2023" name="G3 (Bethesda)">
        <title>Whole genome assembly and annotation of the endangered Caribbean coral Acropora cervicornis.</title>
        <authorList>
            <person name="Selwyn J.D."/>
            <person name="Vollmer S.V."/>
        </authorList>
    </citation>
    <scope>NUCLEOTIDE SEQUENCE</scope>
    <source>
        <strain evidence="11">K2</strain>
    </source>
</reference>
<keyword evidence="4" id="KW-0378">Hydrolase</keyword>
<dbReference type="AlphaFoldDB" id="A0AAD9Q197"/>
<dbReference type="EMBL" id="JARQWQ010000084">
    <property type="protein sequence ID" value="KAK2552699.1"/>
    <property type="molecule type" value="Genomic_DNA"/>
</dbReference>
<dbReference type="GO" id="GO:0071051">
    <property type="term" value="P:poly(A)-dependent snoRNA 3'-end processing"/>
    <property type="evidence" value="ECO:0007669"/>
    <property type="project" value="TreeGrafter"/>
</dbReference>
<proteinExistence type="inferred from homology"/>
<dbReference type="InterPro" id="IPR002562">
    <property type="entry name" value="3'-5'_exonuclease_dom"/>
</dbReference>
<dbReference type="InterPro" id="IPR012588">
    <property type="entry name" value="Exosome-assoc_fac_Rrp6_N"/>
</dbReference>
<evidence type="ECO:0000259" key="10">
    <source>
        <dbReference type="SMART" id="SM00474"/>
    </source>
</evidence>
<dbReference type="InterPro" id="IPR036397">
    <property type="entry name" value="RNaseH_sf"/>
</dbReference>
<accession>A0AAD9Q197</accession>
<dbReference type="GO" id="GO:0071039">
    <property type="term" value="P:nuclear polyadenylation-dependent CUT catabolic process"/>
    <property type="evidence" value="ECO:0007669"/>
    <property type="project" value="TreeGrafter"/>
</dbReference>
<dbReference type="CDD" id="cd06147">
    <property type="entry name" value="Rrp6p_like_exo"/>
    <property type="match status" value="1"/>
</dbReference>
<comment type="caution">
    <text evidence="11">The sequence shown here is derived from an EMBL/GenBank/DDBJ whole genome shotgun (WGS) entry which is preliminary data.</text>
</comment>
<keyword evidence="6" id="KW-0269">Exonuclease</keyword>
<evidence type="ECO:0000256" key="7">
    <source>
        <dbReference type="ARBA" id="ARBA00023242"/>
    </source>
</evidence>
<dbReference type="PANTHER" id="PTHR12124:SF47">
    <property type="entry name" value="EXOSOME COMPONENT 10"/>
    <property type="match status" value="1"/>
</dbReference>
<dbReference type="InterPro" id="IPR012337">
    <property type="entry name" value="RNaseH-like_sf"/>
</dbReference>
<dbReference type="InterPro" id="IPR049559">
    <property type="entry name" value="Rrp6p-like_exo"/>
</dbReference>
<feature type="non-terminal residue" evidence="11">
    <location>
        <position position="633"/>
    </location>
</feature>
<keyword evidence="2" id="KW-0698">rRNA processing</keyword>
<evidence type="ECO:0000256" key="4">
    <source>
        <dbReference type="ARBA" id="ARBA00022801"/>
    </source>
</evidence>
<dbReference type="FunFam" id="3.30.420.10:FF:000022">
    <property type="entry name" value="Exosome component 10"/>
    <property type="match status" value="1"/>
</dbReference>
<dbReference type="SMART" id="SM00474">
    <property type="entry name" value="35EXOc"/>
    <property type="match status" value="1"/>
</dbReference>
<dbReference type="GO" id="GO:0071038">
    <property type="term" value="P:TRAMP-dependent tRNA surveillance pathway"/>
    <property type="evidence" value="ECO:0007669"/>
    <property type="project" value="TreeGrafter"/>
</dbReference>
<dbReference type="GO" id="GO:0005730">
    <property type="term" value="C:nucleolus"/>
    <property type="evidence" value="ECO:0007669"/>
    <property type="project" value="TreeGrafter"/>
</dbReference>
<dbReference type="GO" id="GO:0003727">
    <property type="term" value="F:single-stranded RNA binding"/>
    <property type="evidence" value="ECO:0007669"/>
    <property type="project" value="TreeGrafter"/>
</dbReference>
<feature type="domain" description="HRDC" evidence="9">
    <location>
        <begin position="561"/>
        <end position="624"/>
    </location>
</feature>
<dbReference type="PANTHER" id="PTHR12124">
    <property type="entry name" value="POLYMYOSITIS/SCLERODERMA AUTOANTIGEN-RELATED"/>
    <property type="match status" value="1"/>
</dbReference>
<dbReference type="Gene3D" id="1.10.150.80">
    <property type="entry name" value="HRDC domain"/>
    <property type="match status" value="2"/>
</dbReference>
<dbReference type="SUPFAM" id="SSF47819">
    <property type="entry name" value="HRDC-like"/>
    <property type="match status" value="1"/>
</dbReference>
<evidence type="ECO:0000256" key="2">
    <source>
        <dbReference type="ARBA" id="ARBA00022552"/>
    </source>
</evidence>
<dbReference type="GO" id="GO:0000176">
    <property type="term" value="C:nuclear exosome (RNase complex)"/>
    <property type="evidence" value="ECO:0007669"/>
    <property type="project" value="InterPro"/>
</dbReference>
<comment type="similarity">
    <text evidence="8">Belongs to the exosome component 10/RRP6 family.</text>
</comment>
<protein>
    <submittedName>
        <fullName evidence="11">Exosome component 10</fullName>
    </submittedName>
</protein>
<keyword evidence="12" id="KW-1185">Reference proteome</keyword>
<gene>
    <name evidence="11" type="ORF">P5673_026094</name>
</gene>
<feature type="domain" description="3'-5' exonuclease" evidence="10">
    <location>
        <begin position="346"/>
        <end position="514"/>
    </location>
</feature>